<keyword evidence="1" id="KW-0732">Signal</keyword>
<organism evidence="3 4">
    <name type="scientific">Flagellimonas oceani</name>
    <dbReference type="NCBI Taxonomy" id="2698672"/>
    <lineage>
        <taxon>Bacteria</taxon>
        <taxon>Pseudomonadati</taxon>
        <taxon>Bacteroidota</taxon>
        <taxon>Flavobacteriia</taxon>
        <taxon>Flavobacteriales</taxon>
        <taxon>Flavobacteriaceae</taxon>
        <taxon>Flagellimonas</taxon>
    </lineage>
</organism>
<evidence type="ECO:0000256" key="1">
    <source>
        <dbReference type="SAM" id="SignalP"/>
    </source>
</evidence>
<evidence type="ECO:0000259" key="2">
    <source>
        <dbReference type="Pfam" id="PF00462"/>
    </source>
</evidence>
<dbReference type="InterPro" id="IPR002109">
    <property type="entry name" value="Glutaredoxin"/>
</dbReference>
<name>A0A6G7J0P5_9FLAO</name>
<dbReference type="KEGG" id="mut:GVT53_05065"/>
<feature type="chain" id="PRO_5026290299" evidence="1">
    <location>
        <begin position="24"/>
        <end position="203"/>
    </location>
</feature>
<dbReference type="RefSeq" id="WP_166247728.1">
    <property type="nucleotide sequence ID" value="NZ_CP049616.1"/>
</dbReference>
<sequence>MKTFFVHFVFLMSALLSYSQQMAVEILEEETADHVVFKAKNTLDEPVEITFELSEIRGLEYDGQPIVKLVEPQKTLLVAELKKIGGPVGYVYGYNQVLMPAKLYDPEDFKKFEQGIVVFSRDGCTRCAYATDYLVQNKVDFTLLNFTQHPEYGAYMWDKLREQGVIGNQVGTPVIMVNGRLSYSHENLKQFVRTLKQTQQGGK</sequence>
<dbReference type="AlphaFoldDB" id="A0A6G7J0P5"/>
<dbReference type="SUPFAM" id="SSF52833">
    <property type="entry name" value="Thioredoxin-like"/>
    <property type="match status" value="1"/>
</dbReference>
<keyword evidence="4" id="KW-1185">Reference proteome</keyword>
<reference evidence="3 4" key="1">
    <citation type="submission" date="2020-02" db="EMBL/GenBank/DDBJ databases">
        <title>Complete genome of Muricauda sp. 501str8.</title>
        <authorList>
            <person name="Dong B."/>
            <person name="Zhu S."/>
            <person name="Yang J."/>
            <person name="Chen J."/>
        </authorList>
    </citation>
    <scope>NUCLEOTIDE SEQUENCE [LARGE SCALE GENOMIC DNA]</scope>
    <source>
        <strain evidence="3 4">501str8</strain>
    </source>
</reference>
<dbReference type="Pfam" id="PF00462">
    <property type="entry name" value="Glutaredoxin"/>
    <property type="match status" value="1"/>
</dbReference>
<gene>
    <name evidence="3" type="ORF">GVT53_05065</name>
</gene>
<protein>
    <submittedName>
        <fullName evidence="3">Glutaredoxin</fullName>
    </submittedName>
</protein>
<dbReference type="Proteomes" id="UP000502928">
    <property type="component" value="Chromosome"/>
</dbReference>
<evidence type="ECO:0000313" key="3">
    <source>
        <dbReference type="EMBL" id="QII44067.1"/>
    </source>
</evidence>
<feature type="signal peptide" evidence="1">
    <location>
        <begin position="1"/>
        <end position="23"/>
    </location>
</feature>
<dbReference type="Gene3D" id="3.40.30.10">
    <property type="entry name" value="Glutaredoxin"/>
    <property type="match status" value="1"/>
</dbReference>
<evidence type="ECO:0000313" key="4">
    <source>
        <dbReference type="Proteomes" id="UP000502928"/>
    </source>
</evidence>
<dbReference type="PROSITE" id="PS51354">
    <property type="entry name" value="GLUTAREDOXIN_2"/>
    <property type="match status" value="1"/>
</dbReference>
<feature type="domain" description="Glutaredoxin" evidence="2">
    <location>
        <begin position="116"/>
        <end position="181"/>
    </location>
</feature>
<dbReference type="InterPro" id="IPR036249">
    <property type="entry name" value="Thioredoxin-like_sf"/>
</dbReference>
<accession>A0A6G7J0P5</accession>
<dbReference type="EMBL" id="CP049616">
    <property type="protein sequence ID" value="QII44067.1"/>
    <property type="molecule type" value="Genomic_DNA"/>
</dbReference>
<proteinExistence type="predicted"/>